<dbReference type="GO" id="GO:0004176">
    <property type="term" value="F:ATP-dependent peptidase activity"/>
    <property type="evidence" value="ECO:0007669"/>
    <property type="project" value="InterPro"/>
</dbReference>
<dbReference type="InterPro" id="IPR003960">
    <property type="entry name" value="ATPase_AAA_CS"/>
</dbReference>
<dbReference type="Gene3D" id="1.20.58.760">
    <property type="entry name" value="Peptidase M41"/>
    <property type="match status" value="1"/>
</dbReference>
<name>A0AA41YR76_9HYPH</name>
<gene>
    <name evidence="4" type="ORF">M8523_03410</name>
</gene>
<evidence type="ECO:0000259" key="3">
    <source>
        <dbReference type="SMART" id="SM00382"/>
    </source>
</evidence>
<reference evidence="4" key="1">
    <citation type="submission" date="2022-05" db="EMBL/GenBank/DDBJ databases">
        <authorList>
            <person name="Pankratov T."/>
        </authorList>
    </citation>
    <scope>NUCLEOTIDE SEQUENCE</scope>
    <source>
        <strain evidence="4">BP6-180914</strain>
    </source>
</reference>
<dbReference type="PANTHER" id="PTHR23076:SF97">
    <property type="entry name" value="ATP-DEPENDENT ZINC METALLOPROTEASE YME1L1"/>
    <property type="match status" value="1"/>
</dbReference>
<dbReference type="Proteomes" id="UP001165667">
    <property type="component" value="Unassembled WGS sequence"/>
</dbReference>
<dbReference type="Pfam" id="PF00004">
    <property type="entry name" value="AAA"/>
    <property type="match status" value="1"/>
</dbReference>
<keyword evidence="5" id="KW-1185">Reference proteome</keyword>
<dbReference type="Gene3D" id="3.40.50.300">
    <property type="entry name" value="P-loop containing nucleotide triphosphate hydrolases"/>
    <property type="match status" value="1"/>
</dbReference>
<dbReference type="SMART" id="SM00382">
    <property type="entry name" value="AAA"/>
    <property type="match status" value="1"/>
</dbReference>
<dbReference type="GO" id="GO:0006508">
    <property type="term" value="P:proteolysis"/>
    <property type="evidence" value="ECO:0007669"/>
    <property type="project" value="InterPro"/>
</dbReference>
<evidence type="ECO:0000313" key="5">
    <source>
        <dbReference type="Proteomes" id="UP001165667"/>
    </source>
</evidence>
<evidence type="ECO:0000256" key="2">
    <source>
        <dbReference type="SAM" id="MobiDB-lite"/>
    </source>
</evidence>
<keyword evidence="1" id="KW-0067">ATP-binding</keyword>
<comment type="similarity">
    <text evidence="1">Belongs to the AAA ATPase family.</text>
</comment>
<dbReference type="RefSeq" id="WP_282583436.1">
    <property type="nucleotide sequence ID" value="NZ_JAMOIM010000002.1"/>
</dbReference>
<dbReference type="GO" id="GO:0016887">
    <property type="term" value="F:ATP hydrolysis activity"/>
    <property type="evidence" value="ECO:0007669"/>
    <property type="project" value="InterPro"/>
</dbReference>
<dbReference type="InterPro" id="IPR027417">
    <property type="entry name" value="P-loop_NTPase"/>
</dbReference>
<dbReference type="InterPro" id="IPR003593">
    <property type="entry name" value="AAA+_ATPase"/>
</dbReference>
<dbReference type="GO" id="GO:0005524">
    <property type="term" value="F:ATP binding"/>
    <property type="evidence" value="ECO:0007669"/>
    <property type="project" value="UniProtKB-KW"/>
</dbReference>
<dbReference type="SUPFAM" id="SSF52540">
    <property type="entry name" value="P-loop containing nucleoside triphosphate hydrolases"/>
    <property type="match status" value="1"/>
</dbReference>
<dbReference type="GO" id="GO:0030163">
    <property type="term" value="P:protein catabolic process"/>
    <property type="evidence" value="ECO:0007669"/>
    <property type="project" value="TreeGrafter"/>
</dbReference>
<evidence type="ECO:0000256" key="1">
    <source>
        <dbReference type="RuleBase" id="RU003651"/>
    </source>
</evidence>
<evidence type="ECO:0000313" key="4">
    <source>
        <dbReference type="EMBL" id="MCW6507064.1"/>
    </source>
</evidence>
<dbReference type="GO" id="GO:0005886">
    <property type="term" value="C:plasma membrane"/>
    <property type="evidence" value="ECO:0007669"/>
    <property type="project" value="TreeGrafter"/>
</dbReference>
<feature type="domain" description="AAA+ ATPase" evidence="3">
    <location>
        <begin position="276"/>
        <end position="416"/>
    </location>
</feature>
<feature type="region of interest" description="Disordered" evidence="2">
    <location>
        <begin position="669"/>
        <end position="693"/>
    </location>
</feature>
<dbReference type="SUPFAM" id="SSF140990">
    <property type="entry name" value="FtsH protease domain-like"/>
    <property type="match status" value="1"/>
</dbReference>
<dbReference type="AlphaFoldDB" id="A0AA41YR76"/>
<sequence>MTTFAAALLAAWERRTPGAKPYASEAVAAVLLDRAGVTVEDVEMGRVIVGVGDDGDLHDAVAWIGQRIWPDHYIDATDVPNTPQRDRERAVVHADIGDVVGPQAWQQAVGEAGYGLIVVVTHPDAVHAAIGSWTTKSVTLDRVDAEGVIASVVQLVTGTRPTLTSSLKDVTVADIRTALGPRDHCNSAVAKMTILRDLRASAYEKLMAKRRQEIADAKGRDTTKEFLDGLLDGEPKHERDTPLSKLSGFGPAKAWGLEVAADLIAYRQGELAWADCDRGVLLSGPPGVGKTRFARALAAEAGVKFFPSSFSSLCGASSSGYQVEKGLKKLFDEARKHAPCIVFLDEMDSVPGRDFKPDHNSSYFNAVNNAFLECLDGAEPRDGIVVIAATNFPERVDAALRRPGRLDREIAIPLPGIDDLAGIIRHHIGWQVPPELDGQVMLAARACRGMSPADVEQVCRDARRRARRDFGRAAALPGDIVWVVRERSGERDAAGERLVTVHEAGHAIVALAVGMHLDYVDADRQHTALRKAANPTAAVMEREMVMTLAGRAAEQVIIGEVTTGSVSDLKAATASAVAYHAVYGFGRETGLLSLDVQALDGWGPLHQGVRALVDRCYARALALVHHHRDNVERVAAALVQDRYLDGAEVRALVRHPLLKLVRPQVDEPEAYPDWATSDPRVGSRWGKTQANTA</sequence>
<organism evidence="4 5">
    <name type="scientific">Lichenifustis flavocetrariae</name>
    <dbReference type="NCBI Taxonomy" id="2949735"/>
    <lineage>
        <taxon>Bacteria</taxon>
        <taxon>Pseudomonadati</taxon>
        <taxon>Pseudomonadota</taxon>
        <taxon>Alphaproteobacteria</taxon>
        <taxon>Hyphomicrobiales</taxon>
        <taxon>Lichenihabitantaceae</taxon>
        <taxon>Lichenifustis</taxon>
    </lineage>
</organism>
<dbReference type="InterPro" id="IPR000642">
    <property type="entry name" value="Peptidase_M41"/>
</dbReference>
<dbReference type="GO" id="GO:0004222">
    <property type="term" value="F:metalloendopeptidase activity"/>
    <property type="evidence" value="ECO:0007669"/>
    <property type="project" value="InterPro"/>
</dbReference>
<keyword evidence="1" id="KW-0547">Nucleotide-binding</keyword>
<dbReference type="InterPro" id="IPR003959">
    <property type="entry name" value="ATPase_AAA_core"/>
</dbReference>
<proteinExistence type="inferred from homology"/>
<protein>
    <submittedName>
        <fullName evidence="4">AAA family ATPase</fullName>
    </submittedName>
</protein>
<comment type="caution">
    <text evidence="4">The sequence shown here is derived from an EMBL/GenBank/DDBJ whole genome shotgun (WGS) entry which is preliminary data.</text>
</comment>
<dbReference type="CDD" id="cd19481">
    <property type="entry name" value="RecA-like_protease"/>
    <property type="match status" value="1"/>
</dbReference>
<accession>A0AA41YR76</accession>
<dbReference type="InterPro" id="IPR037219">
    <property type="entry name" value="Peptidase_M41-like"/>
</dbReference>
<dbReference type="Pfam" id="PF01434">
    <property type="entry name" value="Peptidase_M41"/>
    <property type="match status" value="1"/>
</dbReference>
<dbReference type="EMBL" id="JAMOIM010000002">
    <property type="protein sequence ID" value="MCW6507064.1"/>
    <property type="molecule type" value="Genomic_DNA"/>
</dbReference>
<dbReference type="PANTHER" id="PTHR23076">
    <property type="entry name" value="METALLOPROTEASE M41 FTSH"/>
    <property type="match status" value="1"/>
</dbReference>
<dbReference type="PROSITE" id="PS00674">
    <property type="entry name" value="AAA"/>
    <property type="match status" value="1"/>
</dbReference>